<keyword evidence="2 5" id="KW-0812">Transmembrane</keyword>
<feature type="transmembrane region" description="Helical" evidence="5">
    <location>
        <begin position="384"/>
        <end position="410"/>
    </location>
</feature>
<dbReference type="PANTHER" id="PTHR23502:SF138">
    <property type="entry name" value="MAJOR FACILITATOR SUPERFAMILY (MFS) PROFILE DOMAIN-CONTAINING PROTEIN-RELATED"/>
    <property type="match status" value="1"/>
</dbReference>
<feature type="transmembrane region" description="Helical" evidence="5">
    <location>
        <begin position="360"/>
        <end position="378"/>
    </location>
</feature>
<dbReference type="GeneID" id="26235665"/>
<dbReference type="InterPro" id="IPR011701">
    <property type="entry name" value="MFS"/>
</dbReference>
<feature type="transmembrane region" description="Helical" evidence="5">
    <location>
        <begin position="142"/>
        <end position="162"/>
    </location>
</feature>
<gene>
    <name evidence="7" type="ORF">Pdw03_4091</name>
</gene>
<dbReference type="FunFam" id="1.20.1250.20:FF:000011">
    <property type="entry name" value="MFS multidrug transporter, putative"/>
    <property type="match status" value="1"/>
</dbReference>
<sequence length="416" mass="45242">MHEKLSIEDDKALPSPFSNTATYVDFNGADDPNYPQNWRRSKKLFNSVLVCSGTFIVSATSAIFAPGIEEASKAFGVGTEVGTLGTTLYVLGFASGPLIWAPAPELWGRKWPLTIGVLGGGIFTIASAVAENIQTLVICRFFAGMFGASQLTVVPGVLVDLYNSTTRGAVLSLYSLNVFIGPFMAPFIGGFIVSSHLGWRWTLYISAIFSLGNGLLSVLFLEETYPPSILVAKAATIRKKSQNGNLRARHEEVDISIANIVDKNFTRPLKLLFTEPIILVMSVYMSFIYGLVYALLEAFSFVFEHVHGMTPAFAGLMFFGLIVGVLLACAFILSGHLAYAKKLAENNGVAVPEWRLAPPLLGAPVFTIGLFWFCWTGFIPQIHWAVPAAAGIFIGFGVLCIFLPCFNYLVDAYLPM</sequence>
<evidence type="ECO:0000259" key="6">
    <source>
        <dbReference type="PROSITE" id="PS50850"/>
    </source>
</evidence>
<comment type="subcellular location">
    <subcellularLocation>
        <location evidence="1">Membrane</location>
        <topology evidence="1">Multi-pass membrane protein</topology>
    </subcellularLocation>
</comment>
<keyword evidence="3 5" id="KW-1133">Transmembrane helix</keyword>
<dbReference type="Gene3D" id="1.20.1250.20">
    <property type="entry name" value="MFS general substrate transporter like domains"/>
    <property type="match status" value="1"/>
</dbReference>
<name>A0A7T6XHL2_PENDI</name>
<evidence type="ECO:0000313" key="7">
    <source>
        <dbReference type="EMBL" id="QQK41237.1"/>
    </source>
</evidence>
<feature type="transmembrane region" description="Helical" evidence="5">
    <location>
        <begin position="316"/>
        <end position="339"/>
    </location>
</feature>
<dbReference type="PANTHER" id="PTHR23502">
    <property type="entry name" value="MAJOR FACILITATOR SUPERFAMILY"/>
    <property type="match status" value="1"/>
</dbReference>
<dbReference type="InterPro" id="IPR020846">
    <property type="entry name" value="MFS_dom"/>
</dbReference>
<dbReference type="GO" id="GO:0005886">
    <property type="term" value="C:plasma membrane"/>
    <property type="evidence" value="ECO:0007669"/>
    <property type="project" value="TreeGrafter"/>
</dbReference>
<accession>A0A7T6XHL2</accession>
<dbReference type="RefSeq" id="XP_014531506.2">
    <property type="nucleotide sequence ID" value="XM_014676020.2"/>
</dbReference>
<feature type="transmembrane region" description="Helical" evidence="5">
    <location>
        <begin position="44"/>
        <end position="64"/>
    </location>
</feature>
<dbReference type="GO" id="GO:0022857">
    <property type="term" value="F:transmembrane transporter activity"/>
    <property type="evidence" value="ECO:0007669"/>
    <property type="project" value="InterPro"/>
</dbReference>
<feature type="transmembrane region" description="Helical" evidence="5">
    <location>
        <begin position="84"/>
        <end position="101"/>
    </location>
</feature>
<evidence type="ECO:0000256" key="5">
    <source>
        <dbReference type="SAM" id="Phobius"/>
    </source>
</evidence>
<evidence type="ECO:0000256" key="4">
    <source>
        <dbReference type="ARBA" id="ARBA00023136"/>
    </source>
</evidence>
<feature type="transmembrane region" description="Helical" evidence="5">
    <location>
        <begin position="201"/>
        <end position="221"/>
    </location>
</feature>
<dbReference type="VEuPathDB" id="FungiDB:PDIP_73490"/>
<evidence type="ECO:0000313" key="8">
    <source>
        <dbReference type="Proteomes" id="UP000595662"/>
    </source>
</evidence>
<dbReference type="AlphaFoldDB" id="A0A7T6XHL2"/>
<organism evidence="7 8">
    <name type="scientific">Penicillium digitatum</name>
    <name type="common">Green mold</name>
    <dbReference type="NCBI Taxonomy" id="36651"/>
    <lineage>
        <taxon>Eukaryota</taxon>
        <taxon>Fungi</taxon>
        <taxon>Dikarya</taxon>
        <taxon>Ascomycota</taxon>
        <taxon>Pezizomycotina</taxon>
        <taxon>Eurotiomycetes</taxon>
        <taxon>Eurotiomycetidae</taxon>
        <taxon>Eurotiales</taxon>
        <taxon>Aspergillaceae</taxon>
        <taxon>Penicillium</taxon>
    </lineage>
</organism>
<dbReference type="KEGG" id="pdp:PDIP_73490"/>
<keyword evidence="4 5" id="KW-0472">Membrane</keyword>
<reference evidence="7 8" key="1">
    <citation type="submission" date="2020-08" db="EMBL/GenBank/DDBJ databases">
        <title>The completed genome sequence of the pathogenic ascomycete fungus Penicillium digitatum.</title>
        <authorList>
            <person name="Wang M."/>
        </authorList>
    </citation>
    <scope>NUCLEOTIDE SEQUENCE [LARGE SCALE GENOMIC DNA]</scope>
    <source>
        <strain evidence="7 8">PdW03</strain>
    </source>
</reference>
<evidence type="ECO:0000256" key="2">
    <source>
        <dbReference type="ARBA" id="ARBA00022692"/>
    </source>
</evidence>
<dbReference type="InterPro" id="IPR036259">
    <property type="entry name" value="MFS_trans_sf"/>
</dbReference>
<dbReference type="Proteomes" id="UP000595662">
    <property type="component" value="Chromosome 1"/>
</dbReference>
<feature type="transmembrane region" description="Helical" evidence="5">
    <location>
        <begin position="277"/>
        <end position="296"/>
    </location>
</feature>
<dbReference type="Pfam" id="PF07690">
    <property type="entry name" value="MFS_1"/>
    <property type="match status" value="1"/>
</dbReference>
<feature type="transmembrane region" description="Helical" evidence="5">
    <location>
        <begin position="174"/>
        <end position="195"/>
    </location>
</feature>
<dbReference type="EMBL" id="CP060774">
    <property type="protein sequence ID" value="QQK41237.1"/>
    <property type="molecule type" value="Genomic_DNA"/>
</dbReference>
<dbReference type="PROSITE" id="PS50850">
    <property type="entry name" value="MFS"/>
    <property type="match status" value="1"/>
</dbReference>
<feature type="transmembrane region" description="Helical" evidence="5">
    <location>
        <begin position="113"/>
        <end position="130"/>
    </location>
</feature>
<protein>
    <submittedName>
        <fullName evidence="7">Major facilitator superfamily domain, general substrate transporter</fullName>
    </submittedName>
</protein>
<evidence type="ECO:0000256" key="3">
    <source>
        <dbReference type="ARBA" id="ARBA00022989"/>
    </source>
</evidence>
<proteinExistence type="predicted"/>
<dbReference type="SUPFAM" id="SSF103473">
    <property type="entry name" value="MFS general substrate transporter"/>
    <property type="match status" value="1"/>
</dbReference>
<evidence type="ECO:0000256" key="1">
    <source>
        <dbReference type="ARBA" id="ARBA00004141"/>
    </source>
</evidence>
<feature type="domain" description="Major facilitator superfamily (MFS) profile" evidence="6">
    <location>
        <begin position="46"/>
        <end position="416"/>
    </location>
</feature>